<sequence length="521" mass="57820">MTIDNSSDESDQRIIELGYEPVLKREFGRLASFSFAFSISGLYATIATTFIYGLQAGGAPALVWCWLIAGFGCMCIALSVAELVSAYPTSGGLYFTLKHLLPVKYIPLTSWICGWLNLLGQVAGVASTDYGCSQLLLAAVSMATEFRYQPTAGHTVGVMAAIIILHGFINSLSTKWLDRVTRWYAIFHLCVLISASVVLLVCQKEKHSAKYVFVDVQSHSGWNPTGFSFLFGFLPVAWAMTDYDATAHIAEEIQNAAVRAPQAIASALFLTYVLGFLFNIVLAFTMGDINDLLASPTGQPFTQIFYNVFGEGGGMLFTLFAFVILNFCGIAALQACARTIFAFSRDELLPFSNIWIRINKYTQTPLIAVWLNVTLAITINLIGLGSYTAISAIFNVCTIALDWSYCIPIICKMIFSYNTERYRPGPWHLGKFSWLINCWSVVWTFFVSIIFLLPTTRPVTVGTMNYAVVILVGILMFAMMYWYAGGARKKYIGPRSKPRKEEEEAPEFVPSAHKNDEVTKF</sequence>
<protein>
    <recommendedName>
        <fullName evidence="11">Amino acid transporter</fullName>
    </recommendedName>
</protein>
<keyword evidence="5 8" id="KW-1133">Transmembrane helix</keyword>
<evidence type="ECO:0000256" key="4">
    <source>
        <dbReference type="ARBA" id="ARBA00022970"/>
    </source>
</evidence>
<feature type="transmembrane region" description="Helical" evidence="8">
    <location>
        <begin position="364"/>
        <end position="383"/>
    </location>
</feature>
<evidence type="ECO:0000256" key="5">
    <source>
        <dbReference type="ARBA" id="ARBA00022989"/>
    </source>
</evidence>
<dbReference type="PROSITE" id="PS00218">
    <property type="entry name" value="AMINO_ACID_PERMEASE_1"/>
    <property type="match status" value="1"/>
</dbReference>
<dbReference type="GO" id="GO:0016020">
    <property type="term" value="C:membrane"/>
    <property type="evidence" value="ECO:0007669"/>
    <property type="project" value="UniProtKB-SubCell"/>
</dbReference>
<evidence type="ECO:0000256" key="2">
    <source>
        <dbReference type="ARBA" id="ARBA00022448"/>
    </source>
</evidence>
<reference evidence="9" key="1">
    <citation type="submission" date="2021-02" db="EMBL/GenBank/DDBJ databases">
        <authorList>
            <person name="Nowell W R."/>
        </authorList>
    </citation>
    <scope>NUCLEOTIDE SEQUENCE</scope>
</reference>
<feature type="transmembrane region" description="Helical" evidence="8">
    <location>
        <begin position="389"/>
        <end position="411"/>
    </location>
</feature>
<keyword evidence="6 8" id="KW-0472">Membrane</keyword>
<feature type="transmembrane region" description="Helical" evidence="8">
    <location>
        <begin position="30"/>
        <end position="54"/>
    </location>
</feature>
<feature type="transmembrane region" description="Helical" evidence="8">
    <location>
        <begin position="61"/>
        <end position="88"/>
    </location>
</feature>
<dbReference type="Pfam" id="PF13520">
    <property type="entry name" value="AA_permease_2"/>
    <property type="match status" value="1"/>
</dbReference>
<name>A0A814Q8F5_ADIRI</name>
<gene>
    <name evidence="9" type="ORF">XAT740_LOCUS19143</name>
</gene>
<dbReference type="GO" id="GO:0022857">
    <property type="term" value="F:transmembrane transporter activity"/>
    <property type="evidence" value="ECO:0007669"/>
    <property type="project" value="InterPro"/>
</dbReference>
<comment type="subcellular location">
    <subcellularLocation>
        <location evidence="1">Membrane</location>
        <topology evidence="1">Multi-pass membrane protein</topology>
    </subcellularLocation>
</comment>
<dbReference type="Gene3D" id="1.20.1740.10">
    <property type="entry name" value="Amino acid/polyamine transporter I"/>
    <property type="match status" value="1"/>
</dbReference>
<evidence type="ECO:0000256" key="8">
    <source>
        <dbReference type="SAM" id="Phobius"/>
    </source>
</evidence>
<dbReference type="InterPro" id="IPR002293">
    <property type="entry name" value="AA/rel_permease1"/>
</dbReference>
<evidence type="ECO:0000256" key="6">
    <source>
        <dbReference type="ARBA" id="ARBA00023136"/>
    </source>
</evidence>
<evidence type="ECO:0000256" key="3">
    <source>
        <dbReference type="ARBA" id="ARBA00022692"/>
    </source>
</evidence>
<dbReference type="PIRSF" id="PIRSF006060">
    <property type="entry name" value="AA_transporter"/>
    <property type="match status" value="1"/>
</dbReference>
<dbReference type="AlphaFoldDB" id="A0A814Q8F5"/>
<evidence type="ECO:0000313" key="10">
    <source>
        <dbReference type="Proteomes" id="UP000663828"/>
    </source>
</evidence>
<organism evidence="9 10">
    <name type="scientific">Adineta ricciae</name>
    <name type="common">Rotifer</name>
    <dbReference type="NCBI Taxonomy" id="249248"/>
    <lineage>
        <taxon>Eukaryota</taxon>
        <taxon>Metazoa</taxon>
        <taxon>Spiralia</taxon>
        <taxon>Gnathifera</taxon>
        <taxon>Rotifera</taxon>
        <taxon>Eurotatoria</taxon>
        <taxon>Bdelloidea</taxon>
        <taxon>Adinetida</taxon>
        <taxon>Adinetidae</taxon>
        <taxon>Adineta</taxon>
    </lineage>
</organism>
<feature type="region of interest" description="Disordered" evidence="7">
    <location>
        <begin position="493"/>
        <end position="521"/>
    </location>
</feature>
<evidence type="ECO:0000256" key="7">
    <source>
        <dbReference type="SAM" id="MobiDB-lite"/>
    </source>
</evidence>
<keyword evidence="4" id="KW-0029">Amino-acid transport</keyword>
<feature type="transmembrane region" description="Helical" evidence="8">
    <location>
        <begin position="432"/>
        <end position="453"/>
    </location>
</feature>
<evidence type="ECO:0008006" key="11">
    <source>
        <dbReference type="Google" id="ProtNLM"/>
    </source>
</evidence>
<dbReference type="EMBL" id="CAJNOR010001299">
    <property type="protein sequence ID" value="CAF1116500.1"/>
    <property type="molecule type" value="Genomic_DNA"/>
</dbReference>
<keyword evidence="2" id="KW-0813">Transport</keyword>
<evidence type="ECO:0000256" key="1">
    <source>
        <dbReference type="ARBA" id="ARBA00004141"/>
    </source>
</evidence>
<keyword evidence="3 8" id="KW-0812">Transmembrane</keyword>
<dbReference type="Proteomes" id="UP000663828">
    <property type="component" value="Unassembled WGS sequence"/>
</dbReference>
<feature type="transmembrane region" description="Helical" evidence="8">
    <location>
        <begin position="151"/>
        <end position="169"/>
    </location>
</feature>
<accession>A0A814Q8F5</accession>
<dbReference type="InterPro" id="IPR004840">
    <property type="entry name" value="Amino_acid_permease_CS"/>
</dbReference>
<feature type="transmembrane region" description="Helical" evidence="8">
    <location>
        <begin position="465"/>
        <end position="484"/>
    </location>
</feature>
<feature type="transmembrane region" description="Helical" evidence="8">
    <location>
        <begin position="263"/>
        <end position="286"/>
    </location>
</feature>
<evidence type="ECO:0000313" key="9">
    <source>
        <dbReference type="EMBL" id="CAF1116500.1"/>
    </source>
</evidence>
<dbReference type="GO" id="GO:0006865">
    <property type="term" value="P:amino acid transport"/>
    <property type="evidence" value="ECO:0007669"/>
    <property type="project" value="UniProtKB-KW"/>
</dbReference>
<dbReference type="InterPro" id="IPR004756">
    <property type="entry name" value="AA_permease"/>
</dbReference>
<feature type="transmembrane region" description="Helical" evidence="8">
    <location>
        <begin position="181"/>
        <end position="202"/>
    </location>
</feature>
<keyword evidence="10" id="KW-1185">Reference proteome</keyword>
<dbReference type="NCBIfam" id="TIGR00907">
    <property type="entry name" value="2A0304"/>
    <property type="match status" value="1"/>
</dbReference>
<comment type="caution">
    <text evidence="9">The sequence shown here is derived from an EMBL/GenBank/DDBJ whole genome shotgun (WGS) entry which is preliminary data.</text>
</comment>
<dbReference type="PANTHER" id="PTHR45649:SF9">
    <property type="entry name" value="AMINO-ACID PERMEASE 2"/>
    <property type="match status" value="1"/>
</dbReference>
<feature type="transmembrane region" description="Helical" evidence="8">
    <location>
        <begin position="315"/>
        <end position="343"/>
    </location>
</feature>
<proteinExistence type="predicted"/>
<dbReference type="PANTHER" id="PTHR45649">
    <property type="entry name" value="AMINO-ACID PERMEASE BAT1"/>
    <property type="match status" value="1"/>
</dbReference>